<sequence length="136" mass="15670">MTRKPAKKKTTKKIAGREKTPVTYETLKALAMSLDLPGVTEAVSWGQPCLKAHGKLWFFWSPSEDAPVFKVPFEERDMLVDAAPETFFFTDHYKNHKLVLVRPDRLDPEWAKANLLRVWREIAPKRLLKAYDSGEV</sequence>
<dbReference type="InterPro" id="IPR038056">
    <property type="entry name" value="YjbR-like_sf"/>
</dbReference>
<comment type="caution">
    <text evidence="1">The sequence shown here is derived from an EMBL/GenBank/DDBJ whole genome shotgun (WGS) entry which is preliminary data.</text>
</comment>
<dbReference type="Proteomes" id="UP001596116">
    <property type="component" value="Unassembled WGS sequence"/>
</dbReference>
<name>A0ABW1KXY6_9PROT</name>
<evidence type="ECO:0000313" key="2">
    <source>
        <dbReference type="Proteomes" id="UP001596116"/>
    </source>
</evidence>
<keyword evidence="2" id="KW-1185">Reference proteome</keyword>
<dbReference type="EMBL" id="JBHPON010000002">
    <property type="protein sequence ID" value="MFC6036961.1"/>
    <property type="molecule type" value="Genomic_DNA"/>
</dbReference>
<dbReference type="RefSeq" id="WP_379881788.1">
    <property type="nucleotide sequence ID" value="NZ_JBHPON010000002.1"/>
</dbReference>
<evidence type="ECO:0000313" key="1">
    <source>
        <dbReference type="EMBL" id="MFC6036961.1"/>
    </source>
</evidence>
<accession>A0ABW1KXY6</accession>
<dbReference type="InterPro" id="IPR058532">
    <property type="entry name" value="YjbR/MT2646/Rv2570-like"/>
</dbReference>
<gene>
    <name evidence="1" type="ORF">ACFMB1_15505</name>
</gene>
<dbReference type="GO" id="GO:0003677">
    <property type="term" value="F:DNA binding"/>
    <property type="evidence" value="ECO:0007669"/>
    <property type="project" value="UniProtKB-KW"/>
</dbReference>
<protein>
    <submittedName>
        <fullName evidence="1">MmcQ/YjbR family DNA-binding protein</fullName>
    </submittedName>
</protein>
<reference evidence="1 2" key="1">
    <citation type="submission" date="2024-09" db="EMBL/GenBank/DDBJ databases">
        <authorList>
            <person name="Zhang Z.-H."/>
        </authorList>
    </citation>
    <scope>NUCLEOTIDE SEQUENCE [LARGE SCALE GENOMIC DNA]</scope>
    <source>
        <strain evidence="1 2">HHTR114</strain>
    </source>
</reference>
<organism evidence="1 2">
    <name type="scientific">Hyphococcus aureus</name>
    <dbReference type="NCBI Taxonomy" id="2666033"/>
    <lineage>
        <taxon>Bacteria</taxon>
        <taxon>Pseudomonadati</taxon>
        <taxon>Pseudomonadota</taxon>
        <taxon>Alphaproteobacteria</taxon>
        <taxon>Parvularculales</taxon>
        <taxon>Parvularculaceae</taxon>
        <taxon>Hyphococcus</taxon>
    </lineage>
</organism>
<dbReference type="Pfam" id="PF04237">
    <property type="entry name" value="YjbR"/>
    <property type="match status" value="1"/>
</dbReference>
<keyword evidence="1" id="KW-0238">DNA-binding</keyword>
<proteinExistence type="predicted"/>
<dbReference type="SUPFAM" id="SSF142906">
    <property type="entry name" value="YjbR-like"/>
    <property type="match status" value="1"/>
</dbReference>